<feature type="transmembrane region" description="Helical" evidence="6">
    <location>
        <begin position="165"/>
        <end position="185"/>
    </location>
</feature>
<evidence type="ECO:0000256" key="2">
    <source>
        <dbReference type="ARBA" id="ARBA00022692"/>
    </source>
</evidence>
<dbReference type="InterPro" id="IPR047817">
    <property type="entry name" value="ABC2_TM_bact-type"/>
</dbReference>
<evidence type="ECO:0000256" key="6">
    <source>
        <dbReference type="RuleBase" id="RU361157"/>
    </source>
</evidence>
<keyword evidence="3 6" id="KW-1133">Transmembrane helix</keyword>
<evidence type="ECO:0000256" key="5">
    <source>
        <dbReference type="ARBA" id="ARBA00023251"/>
    </source>
</evidence>
<sequence>MNAVLPFTRRAVLHAVRDVETLIESVLLPVVLMLMFVYVFGGALAGRSEAYLDFVVPAVVLVCAGFGAATTAVSVARDMNEGMMDRFRTMDVPRWAPMLGHVLSSVLRNLVATAVVIAVAMLLGYRPGAGPLDWLGLLAAVTMWVLAITSVFAAIGVAARSVEAASGYGFALLFLPYASSAFVPIETMPTWLQGFARHQPMTPVVDTMRAFLGGESPGSSAGVMTVWCAAITLLGLAGAGWAFARRQPRI</sequence>
<evidence type="ECO:0000313" key="8">
    <source>
        <dbReference type="EMBL" id="SEJ57453.1"/>
    </source>
</evidence>
<dbReference type="Proteomes" id="UP000183315">
    <property type="component" value="Unassembled WGS sequence"/>
</dbReference>
<proteinExistence type="inferred from homology"/>
<dbReference type="RefSeq" id="WP_042214800.1">
    <property type="nucleotide sequence ID" value="NZ_BBLU01000007.1"/>
</dbReference>
<dbReference type="AlphaFoldDB" id="A0A1H6ZVE5"/>
<dbReference type="PIRSF" id="PIRSF006648">
    <property type="entry name" value="DrrB"/>
    <property type="match status" value="1"/>
</dbReference>
<dbReference type="PANTHER" id="PTHR43229:SF2">
    <property type="entry name" value="NODULATION PROTEIN J"/>
    <property type="match status" value="1"/>
</dbReference>
<organism evidence="8 9">
    <name type="scientific">Demequina mangrovi</name>
    <dbReference type="NCBI Taxonomy" id="1043493"/>
    <lineage>
        <taxon>Bacteria</taxon>
        <taxon>Bacillati</taxon>
        <taxon>Actinomycetota</taxon>
        <taxon>Actinomycetes</taxon>
        <taxon>Micrococcales</taxon>
        <taxon>Demequinaceae</taxon>
        <taxon>Demequina</taxon>
    </lineage>
</organism>
<dbReference type="InterPro" id="IPR013525">
    <property type="entry name" value="ABC2_TM"/>
</dbReference>
<gene>
    <name evidence="8" type="ORF">SAMN05421637_2257</name>
</gene>
<dbReference type="GO" id="GO:0043190">
    <property type="term" value="C:ATP-binding cassette (ABC) transporter complex"/>
    <property type="evidence" value="ECO:0007669"/>
    <property type="project" value="InterPro"/>
</dbReference>
<dbReference type="InterPro" id="IPR051784">
    <property type="entry name" value="Nod_factor_ABC_transporter"/>
</dbReference>
<name>A0A1H6ZVE5_9MICO</name>
<evidence type="ECO:0000259" key="7">
    <source>
        <dbReference type="PROSITE" id="PS51012"/>
    </source>
</evidence>
<accession>A0A1H6ZVE5</accession>
<feature type="transmembrane region" description="Helical" evidence="6">
    <location>
        <begin position="21"/>
        <end position="42"/>
    </location>
</feature>
<feature type="transmembrane region" description="Helical" evidence="6">
    <location>
        <begin position="98"/>
        <end position="122"/>
    </location>
</feature>
<keyword evidence="6" id="KW-0813">Transport</keyword>
<evidence type="ECO:0000256" key="1">
    <source>
        <dbReference type="ARBA" id="ARBA00004141"/>
    </source>
</evidence>
<keyword evidence="4 6" id="KW-0472">Membrane</keyword>
<dbReference type="OrthoDB" id="670210at2"/>
<evidence type="ECO:0000256" key="4">
    <source>
        <dbReference type="ARBA" id="ARBA00023136"/>
    </source>
</evidence>
<feature type="transmembrane region" description="Helical" evidence="6">
    <location>
        <begin position="134"/>
        <end position="158"/>
    </location>
</feature>
<keyword evidence="9" id="KW-1185">Reference proteome</keyword>
<protein>
    <recommendedName>
        <fullName evidence="6">Transport permease protein</fullName>
    </recommendedName>
</protein>
<dbReference type="STRING" id="1043493.SAMN05421637_2257"/>
<dbReference type="EMBL" id="FNZI01000005">
    <property type="protein sequence ID" value="SEJ57453.1"/>
    <property type="molecule type" value="Genomic_DNA"/>
</dbReference>
<keyword evidence="5" id="KW-0046">Antibiotic resistance</keyword>
<comment type="similarity">
    <text evidence="6">Belongs to the ABC-2 integral membrane protein family.</text>
</comment>
<dbReference type="GO" id="GO:0140359">
    <property type="term" value="F:ABC-type transporter activity"/>
    <property type="evidence" value="ECO:0007669"/>
    <property type="project" value="InterPro"/>
</dbReference>
<dbReference type="PROSITE" id="PS51012">
    <property type="entry name" value="ABC_TM2"/>
    <property type="match status" value="1"/>
</dbReference>
<dbReference type="Pfam" id="PF01061">
    <property type="entry name" value="ABC2_membrane"/>
    <property type="match status" value="1"/>
</dbReference>
<dbReference type="GO" id="GO:0046677">
    <property type="term" value="P:response to antibiotic"/>
    <property type="evidence" value="ECO:0007669"/>
    <property type="project" value="UniProtKB-KW"/>
</dbReference>
<comment type="subcellular location">
    <subcellularLocation>
        <location evidence="6">Cell membrane</location>
        <topology evidence="6">Multi-pass membrane protein</topology>
    </subcellularLocation>
    <subcellularLocation>
        <location evidence="1">Membrane</location>
        <topology evidence="1">Multi-pass membrane protein</topology>
    </subcellularLocation>
</comment>
<keyword evidence="6" id="KW-1003">Cell membrane</keyword>
<reference evidence="9" key="1">
    <citation type="submission" date="2016-10" db="EMBL/GenBank/DDBJ databases">
        <authorList>
            <person name="Varghese N."/>
        </authorList>
    </citation>
    <scope>NUCLEOTIDE SEQUENCE [LARGE SCALE GENOMIC DNA]</scope>
    <source>
        <strain evidence="9">DSM 24868</strain>
    </source>
</reference>
<dbReference type="eggNOG" id="COG0842">
    <property type="taxonomic scope" value="Bacteria"/>
</dbReference>
<evidence type="ECO:0000256" key="3">
    <source>
        <dbReference type="ARBA" id="ARBA00022989"/>
    </source>
</evidence>
<dbReference type="PANTHER" id="PTHR43229">
    <property type="entry name" value="NODULATION PROTEIN J"/>
    <property type="match status" value="1"/>
</dbReference>
<feature type="transmembrane region" description="Helical" evidence="6">
    <location>
        <begin position="221"/>
        <end position="244"/>
    </location>
</feature>
<dbReference type="InterPro" id="IPR000412">
    <property type="entry name" value="ABC_2_transport"/>
</dbReference>
<feature type="domain" description="ABC transmembrane type-2" evidence="7">
    <location>
        <begin position="20"/>
        <end position="246"/>
    </location>
</feature>
<evidence type="ECO:0000313" key="9">
    <source>
        <dbReference type="Proteomes" id="UP000183315"/>
    </source>
</evidence>
<keyword evidence="2 6" id="KW-0812">Transmembrane</keyword>
<feature type="transmembrane region" description="Helical" evidence="6">
    <location>
        <begin position="54"/>
        <end position="77"/>
    </location>
</feature>